<gene>
    <name evidence="1" type="ORF">MPRF_56590</name>
</gene>
<protein>
    <submittedName>
        <fullName evidence="1">Uncharacterized protein</fullName>
    </submittedName>
</protein>
<name>A0A7I7UCE5_MYCPF</name>
<evidence type="ECO:0000313" key="2">
    <source>
        <dbReference type="Proteomes" id="UP000466554"/>
    </source>
</evidence>
<dbReference type="EMBL" id="AP022598">
    <property type="protein sequence ID" value="BBY78760.1"/>
    <property type="molecule type" value="Genomic_DNA"/>
</dbReference>
<proteinExistence type="predicted"/>
<reference evidence="1 2" key="1">
    <citation type="journal article" date="2019" name="Emerg. Microbes Infect.">
        <title>Comprehensive subspecies identification of 175 nontuberculous mycobacteria species based on 7547 genomic profiles.</title>
        <authorList>
            <person name="Matsumoto Y."/>
            <person name="Kinjo T."/>
            <person name="Motooka D."/>
            <person name="Nabeya D."/>
            <person name="Jung N."/>
            <person name="Uechi K."/>
            <person name="Horii T."/>
            <person name="Iida T."/>
            <person name="Fujita J."/>
            <person name="Nakamura S."/>
        </authorList>
    </citation>
    <scope>NUCLEOTIDE SEQUENCE [LARGE SCALE GENOMIC DNA]</scope>
    <source>
        <strain evidence="1 2">JCM 6367</strain>
    </source>
</reference>
<evidence type="ECO:0000313" key="1">
    <source>
        <dbReference type="EMBL" id="BBY78760.1"/>
    </source>
</evidence>
<dbReference type="AlphaFoldDB" id="A0A7I7UCE5"/>
<accession>A0A7I7UCE5</accession>
<dbReference type="Proteomes" id="UP000466554">
    <property type="component" value="Chromosome"/>
</dbReference>
<sequence length="64" mass="7349">MVKGRTLARRTPIDVERQRGWTTPQSGVNGDHVWLLIARIPWFEFQDVADKLAALMPRAGERAY</sequence>
<organism evidence="1 2">
    <name type="scientific">Mycolicibacterium parafortuitum</name>
    <name type="common">Mycobacterium parafortuitum</name>
    <dbReference type="NCBI Taxonomy" id="39692"/>
    <lineage>
        <taxon>Bacteria</taxon>
        <taxon>Bacillati</taxon>
        <taxon>Actinomycetota</taxon>
        <taxon>Actinomycetes</taxon>
        <taxon>Mycobacteriales</taxon>
        <taxon>Mycobacteriaceae</taxon>
        <taxon>Mycolicibacterium</taxon>
    </lineage>
</organism>